<organism evidence="2 3">
    <name type="scientific">Lederbergia lenta</name>
    <name type="common">Bacillus lentus</name>
    <dbReference type="NCBI Taxonomy" id="1467"/>
    <lineage>
        <taxon>Bacteria</taxon>
        <taxon>Bacillati</taxon>
        <taxon>Bacillota</taxon>
        <taxon>Bacilli</taxon>
        <taxon>Bacillales</taxon>
        <taxon>Bacillaceae</taxon>
        <taxon>Lederbergia</taxon>
    </lineage>
</organism>
<gene>
    <name evidence="2" type="primary">rocC</name>
    <name evidence="2" type="ORF">NCTC4824_02922</name>
</gene>
<proteinExistence type="predicted"/>
<name>A0A2X4W998_LEDLE</name>
<keyword evidence="1" id="KW-0472">Membrane</keyword>
<keyword evidence="3" id="KW-1185">Reference proteome</keyword>
<dbReference type="InterPro" id="IPR015001">
    <property type="entry name" value="DUF1850"/>
</dbReference>
<evidence type="ECO:0000256" key="1">
    <source>
        <dbReference type="SAM" id="Phobius"/>
    </source>
</evidence>
<feature type="transmembrane region" description="Helical" evidence="1">
    <location>
        <begin position="6"/>
        <end position="25"/>
    </location>
</feature>
<protein>
    <submittedName>
        <fullName evidence="2">RocC</fullName>
    </submittedName>
</protein>
<dbReference type="EMBL" id="LS483476">
    <property type="protein sequence ID" value="SQI60776.1"/>
    <property type="molecule type" value="Genomic_DNA"/>
</dbReference>
<evidence type="ECO:0000313" key="2">
    <source>
        <dbReference type="EMBL" id="SQI60776.1"/>
    </source>
</evidence>
<dbReference type="Proteomes" id="UP000249134">
    <property type="component" value="Chromosome 1"/>
</dbReference>
<dbReference type="KEGG" id="blen:NCTC4824_02922"/>
<dbReference type="RefSeq" id="WP_066140389.1">
    <property type="nucleotide sequence ID" value="NZ_CBCSGM010000001.1"/>
</dbReference>
<dbReference type="AlphaFoldDB" id="A0A2X4W998"/>
<dbReference type="Pfam" id="PF08905">
    <property type="entry name" value="DUF1850"/>
    <property type="match status" value="1"/>
</dbReference>
<sequence length="175" mass="20272">MLKYKYVIIFSISFILLLCIMFIPFRSSIVIEDGNTGKVLAYFPLQQTDRIFHIKYTHSIHLTDVKETYQVLEDGTIQQNELMYEDTAIGMPSNAEYGETFEIKNGKYYIRNMARDFSNIHMRTAQVVGEHHLEVNNNDFLFSSIVDPGSLVTIRERKLALWQIWKGVNIIGGQV</sequence>
<evidence type="ECO:0000313" key="3">
    <source>
        <dbReference type="Proteomes" id="UP000249134"/>
    </source>
</evidence>
<accession>A0A2X4W998</accession>
<dbReference type="STRING" id="1348624.GCA_001591545_01970"/>
<reference evidence="2 3" key="1">
    <citation type="submission" date="2018-06" db="EMBL/GenBank/DDBJ databases">
        <authorList>
            <consortium name="Pathogen Informatics"/>
            <person name="Doyle S."/>
        </authorList>
    </citation>
    <scope>NUCLEOTIDE SEQUENCE [LARGE SCALE GENOMIC DNA]</scope>
    <source>
        <strain evidence="2 3">NCTC4824</strain>
    </source>
</reference>
<keyword evidence="1" id="KW-1133">Transmembrane helix</keyword>
<keyword evidence="1" id="KW-0812">Transmembrane</keyword>